<keyword evidence="1" id="KW-1133">Transmembrane helix</keyword>
<dbReference type="AlphaFoldDB" id="A0A0D8HC44"/>
<reference evidence="2 3" key="1">
    <citation type="submission" date="2015-01" db="EMBL/GenBank/DDBJ databases">
        <title>Draft genome of the acidophilic iron oxidizer Acidithrix ferrooxidans strain Py-F3.</title>
        <authorList>
            <person name="Poehlein A."/>
            <person name="Eisen S."/>
            <person name="Schloemann M."/>
            <person name="Johnson B.D."/>
            <person name="Daniel R."/>
            <person name="Muehling M."/>
        </authorList>
    </citation>
    <scope>NUCLEOTIDE SEQUENCE [LARGE SCALE GENOMIC DNA]</scope>
    <source>
        <strain evidence="2 3">Py-F3</strain>
    </source>
</reference>
<feature type="transmembrane region" description="Helical" evidence="1">
    <location>
        <begin position="56"/>
        <end position="75"/>
    </location>
</feature>
<sequence>MIDPSRVQKKSSKLQYLIVGTLTAVMVLISISGLWGLTIVLGLIFGLVKLRRGYRYLIYASTVSFLLEMLFKALMGLDVIGNARAVAELVGLGSLFIIPFVISILVGVIFVSAGYFFGHSIRAFFLEVTRWSFLQR</sequence>
<proteinExistence type="predicted"/>
<name>A0A0D8HC44_9ACTN</name>
<accession>A0A0D8HC44</accession>
<evidence type="ECO:0000313" key="2">
    <source>
        <dbReference type="EMBL" id="KJF15503.1"/>
    </source>
</evidence>
<evidence type="ECO:0000313" key="3">
    <source>
        <dbReference type="Proteomes" id="UP000032360"/>
    </source>
</evidence>
<dbReference type="RefSeq" id="WP_052607231.1">
    <property type="nucleotide sequence ID" value="NZ_JXYS01000155.1"/>
</dbReference>
<evidence type="ECO:0000256" key="1">
    <source>
        <dbReference type="SAM" id="Phobius"/>
    </source>
</evidence>
<keyword evidence="1" id="KW-0812">Transmembrane</keyword>
<feature type="transmembrane region" description="Helical" evidence="1">
    <location>
        <begin position="95"/>
        <end position="117"/>
    </location>
</feature>
<comment type="caution">
    <text evidence="2">The sequence shown here is derived from an EMBL/GenBank/DDBJ whole genome shotgun (WGS) entry which is preliminary data.</text>
</comment>
<keyword evidence="3" id="KW-1185">Reference proteome</keyword>
<keyword evidence="1" id="KW-0472">Membrane</keyword>
<dbReference type="STRING" id="1280514.AXFE_36490"/>
<protein>
    <submittedName>
        <fullName evidence="2">Uncharacterized protein</fullName>
    </submittedName>
</protein>
<organism evidence="2 3">
    <name type="scientific">Acidithrix ferrooxidans</name>
    <dbReference type="NCBI Taxonomy" id="1280514"/>
    <lineage>
        <taxon>Bacteria</taxon>
        <taxon>Bacillati</taxon>
        <taxon>Actinomycetota</taxon>
        <taxon>Acidimicrobiia</taxon>
        <taxon>Acidimicrobiales</taxon>
        <taxon>Acidimicrobiaceae</taxon>
        <taxon>Acidithrix</taxon>
    </lineage>
</organism>
<feature type="transmembrane region" description="Helical" evidence="1">
    <location>
        <begin position="16"/>
        <end position="44"/>
    </location>
</feature>
<gene>
    <name evidence="2" type="ORF">AXFE_36490</name>
</gene>
<dbReference type="Proteomes" id="UP000032360">
    <property type="component" value="Unassembled WGS sequence"/>
</dbReference>
<dbReference type="EMBL" id="JXYS01000155">
    <property type="protein sequence ID" value="KJF15503.1"/>
    <property type="molecule type" value="Genomic_DNA"/>
</dbReference>